<dbReference type="Proteomes" id="UP000054524">
    <property type="component" value="Unassembled WGS sequence"/>
</dbReference>
<dbReference type="HOGENOM" id="CLU_863542_0_0_1"/>
<evidence type="ECO:0000313" key="3">
    <source>
        <dbReference type="EMBL" id="KFG26130.1"/>
    </source>
</evidence>
<feature type="transmembrane region" description="Helical" evidence="1">
    <location>
        <begin position="187"/>
        <end position="206"/>
    </location>
</feature>
<gene>
    <name evidence="2" type="ORF">NERG_00902</name>
    <name evidence="3" type="ORF">NESG_01245</name>
</gene>
<evidence type="ECO:0000313" key="2">
    <source>
        <dbReference type="EMBL" id="EHY66206.1"/>
    </source>
</evidence>
<protein>
    <submittedName>
        <fullName evidence="2">Uncharacterized protein</fullName>
    </submittedName>
</protein>
<dbReference type="EMBL" id="JH604634">
    <property type="protein sequence ID" value="EHY66206.1"/>
    <property type="molecule type" value="Genomic_DNA"/>
</dbReference>
<reference evidence="3 4" key="3">
    <citation type="journal article" date="2014" name="Genome Announc.">
        <title>Genome Sequence of the Microsporidian Species Nematocida sp1 Strain ERTm6 (ATCC PRA-372).</title>
        <authorList>
            <person name="Bakowski M.A."/>
            <person name="Priest M."/>
            <person name="Young S."/>
            <person name="Cuomo C.A."/>
            <person name="Troemel E.R."/>
        </authorList>
    </citation>
    <scope>NUCLEOTIDE SEQUENCE [LARGE SCALE GENOMIC DNA]</scope>
    <source>
        <strain evidence="3 4">ERTm6</strain>
    </source>
</reference>
<dbReference type="AlphaFoldDB" id="H8ZBF3"/>
<keyword evidence="4" id="KW-1185">Reference proteome</keyword>
<accession>H8ZBF3</accession>
<organism evidence="2">
    <name type="scientific">Nematocida ausubeli (strain ATCC PRA-371 / ERTm2)</name>
    <name type="common">Nematode killer fungus</name>
    <dbReference type="NCBI Taxonomy" id="1913371"/>
    <lineage>
        <taxon>Eukaryota</taxon>
        <taxon>Fungi</taxon>
        <taxon>Fungi incertae sedis</taxon>
        <taxon>Microsporidia</taxon>
        <taxon>Nematocida</taxon>
    </lineage>
</organism>
<feature type="transmembrane region" description="Helical" evidence="1">
    <location>
        <begin position="151"/>
        <end position="175"/>
    </location>
</feature>
<reference evidence="2" key="1">
    <citation type="submission" date="2011-03" db="EMBL/GenBank/DDBJ databases">
        <title>The Genome Sequence of Nematocida sp1 strain ERTm2.</title>
        <authorList>
            <consortium name="The Broad Institute Genome Sequencing Platform"/>
            <consortium name="The Broad Institute Genome Sequencing Center for Infectious Disease"/>
            <person name="Cuomo C."/>
            <person name="Troemel E."/>
            <person name="Young S.K."/>
            <person name="Zeng Q."/>
            <person name="Gargeya S."/>
            <person name="Fitzgerald M."/>
            <person name="Haas B."/>
            <person name="Abouelleil A."/>
            <person name="Alvarado L."/>
            <person name="Arachchi H.M."/>
            <person name="Berlin A."/>
            <person name="Brown A."/>
            <person name="Chapman S.B."/>
            <person name="Chen Z."/>
            <person name="Dunbar C."/>
            <person name="Freedman E."/>
            <person name="Gearin G."/>
            <person name="Gellesch M."/>
            <person name="Goldberg J."/>
            <person name="Griggs A."/>
            <person name="Gujja S."/>
            <person name="Heilman E.R."/>
            <person name="Heiman D."/>
            <person name="Howarth C."/>
            <person name="Larson L."/>
            <person name="Lui A."/>
            <person name="MacDonald P.J.P."/>
            <person name="Mehta T."/>
            <person name="Montmayeur A."/>
            <person name="Murphy C."/>
            <person name="Neiman D."/>
            <person name="Pearson M."/>
            <person name="Priest M."/>
            <person name="Roberts A."/>
            <person name="Saif S."/>
            <person name="Shea T."/>
            <person name="Shenoy N."/>
            <person name="Sisk P."/>
            <person name="Stolte C."/>
            <person name="Sykes S."/>
            <person name="White J."/>
            <person name="Yandava C."/>
            <person name="Wortman J."/>
            <person name="Nusbaum C."/>
            <person name="Birren B."/>
        </authorList>
    </citation>
    <scope>NUCLEOTIDE SEQUENCE</scope>
    <source>
        <strain evidence="2">ERTm2</strain>
    </source>
</reference>
<evidence type="ECO:0000313" key="4">
    <source>
        <dbReference type="Proteomes" id="UP000054524"/>
    </source>
</evidence>
<feature type="transmembrane region" description="Helical" evidence="1">
    <location>
        <begin position="99"/>
        <end position="123"/>
    </location>
</feature>
<name>H8ZBF3_NEMA1</name>
<keyword evidence="1" id="KW-0812">Transmembrane</keyword>
<sequence>MDTAEPSTIDYYNMPPPSYNDAVTMNPVVYAYYLPPPNYHEVIAGYINTRPTLVGAMENQFNPNPNAPRNTPNSFRFDTDYGYDGDMDKNSVIFNGHEYFDLSAIFVLVIYNLPLYVIGPFIYSGLFDHIAKVLIGGSIGFPNGLESEDKYIALSYGTLIVCFQIIKSIVYFLFGRFSYLKAFSSKLHLTVNMSVGMSLVIFFLNISMLRMSYVLIGLCTGFKIGFISGYLVDLEYAMILFVYLFMCVHCAQSMFKFVSRWDGVYYRTTEFFSDSTLYQIRVYILFSLFLCILWLLGCSTLIYDVALNIVQLLGSLQNKHRV</sequence>
<keyword evidence="1" id="KW-1133">Transmembrane helix</keyword>
<reference evidence="3" key="2">
    <citation type="submission" date="2012-10" db="EMBL/GenBank/DDBJ databases">
        <authorList>
            <consortium name="The Broad Institute Genome Sequencing Platform"/>
            <consortium name="The Broad Institute Genome Sequencing Center for Infectious Disease"/>
            <person name="Cuomo C."/>
            <person name="Troemel E."/>
            <person name="Walker B."/>
            <person name="Young S.K."/>
            <person name="Zeng Q."/>
            <person name="Gargeya S."/>
            <person name="Fitzgerald M."/>
            <person name="Haas B."/>
            <person name="Abouelleil A."/>
            <person name="Alvarado L."/>
            <person name="Arachchi H.M."/>
            <person name="Berlin A.M."/>
            <person name="Chapman S.B."/>
            <person name="Goldberg J."/>
            <person name="Griggs A."/>
            <person name="Gujja S."/>
            <person name="Hansen M."/>
            <person name="Howarth C."/>
            <person name="Imamovic A."/>
            <person name="Larimer J."/>
            <person name="McCowan C."/>
            <person name="Murphy C."/>
            <person name="Neiman D."/>
            <person name="Pearson M."/>
            <person name="Priest M."/>
            <person name="Roberts A."/>
            <person name="Saif S."/>
            <person name="Shea T."/>
            <person name="Sisk P."/>
            <person name="Sykes S."/>
            <person name="Wortman J."/>
            <person name="Nusbaum C."/>
            <person name="Birren B."/>
        </authorList>
    </citation>
    <scope>NUCLEOTIDE SEQUENCE</scope>
    <source>
        <strain evidence="3">ERTm6</strain>
    </source>
</reference>
<keyword evidence="1" id="KW-0472">Membrane</keyword>
<evidence type="ECO:0000256" key="1">
    <source>
        <dbReference type="SAM" id="Phobius"/>
    </source>
</evidence>
<dbReference type="Proteomes" id="UP000005622">
    <property type="component" value="Unassembled WGS sequence"/>
</dbReference>
<proteinExistence type="predicted"/>
<feature type="transmembrane region" description="Helical" evidence="1">
    <location>
        <begin position="278"/>
        <end position="303"/>
    </location>
</feature>
<dbReference type="EMBL" id="AKIJ01000003">
    <property type="protein sequence ID" value="KFG26130.1"/>
    <property type="molecule type" value="Genomic_DNA"/>
</dbReference>
<accession>A0A086J1W2</accession>